<keyword evidence="3" id="KW-1185">Reference proteome</keyword>
<dbReference type="AlphaFoldDB" id="A0AAD5L042"/>
<proteinExistence type="predicted"/>
<accession>A0AAD5L042</accession>
<sequence length="189" mass="20896">MDGIDLILGNDFLKRYGKVQIDYREPKTSITFGDQPLAAITSQRTDQPTRSVKFITNTDITITSFSVATVVTVTPALYAENFCFEPWGKLLQTKGVSVGHALLAAKVNAVPVANLTSTSVWIQKGTTLRVVSGYDGEVLSCGLTTEEEDPAMTSPPTMEERDQRKTLTDDLKKQINHSIPKDKREKVFQ</sequence>
<comment type="caution">
    <text evidence="2">The sequence shown here is derived from an EMBL/GenBank/DDBJ whole genome shotgun (WGS) entry which is preliminary data.</text>
</comment>
<feature type="compositionally biased region" description="Basic and acidic residues" evidence="1">
    <location>
        <begin position="158"/>
        <end position="189"/>
    </location>
</feature>
<feature type="region of interest" description="Disordered" evidence="1">
    <location>
        <begin position="143"/>
        <end position="189"/>
    </location>
</feature>
<gene>
    <name evidence="2" type="ORF">GHT06_019028</name>
</gene>
<evidence type="ECO:0000256" key="1">
    <source>
        <dbReference type="SAM" id="MobiDB-lite"/>
    </source>
</evidence>
<protein>
    <submittedName>
        <fullName evidence="2">Uncharacterized protein</fullName>
    </submittedName>
</protein>
<name>A0AAD5L042_9CRUS</name>
<evidence type="ECO:0000313" key="3">
    <source>
        <dbReference type="Proteomes" id="UP000820818"/>
    </source>
</evidence>
<dbReference type="Proteomes" id="UP000820818">
    <property type="component" value="Linkage Group LG8"/>
</dbReference>
<reference evidence="2 3" key="1">
    <citation type="submission" date="2022-05" db="EMBL/GenBank/DDBJ databases">
        <title>A multi-omics perspective on studying reproductive biology in Daphnia sinensis.</title>
        <authorList>
            <person name="Jia J."/>
        </authorList>
    </citation>
    <scope>NUCLEOTIDE SEQUENCE [LARGE SCALE GENOMIC DNA]</scope>
    <source>
        <strain evidence="2 3">WSL</strain>
    </source>
</reference>
<organism evidence="2 3">
    <name type="scientific">Daphnia sinensis</name>
    <dbReference type="NCBI Taxonomy" id="1820382"/>
    <lineage>
        <taxon>Eukaryota</taxon>
        <taxon>Metazoa</taxon>
        <taxon>Ecdysozoa</taxon>
        <taxon>Arthropoda</taxon>
        <taxon>Crustacea</taxon>
        <taxon>Branchiopoda</taxon>
        <taxon>Diplostraca</taxon>
        <taxon>Cladocera</taxon>
        <taxon>Anomopoda</taxon>
        <taxon>Daphniidae</taxon>
        <taxon>Daphnia</taxon>
        <taxon>Daphnia similis group</taxon>
    </lineage>
</organism>
<evidence type="ECO:0000313" key="2">
    <source>
        <dbReference type="EMBL" id="KAI9553765.1"/>
    </source>
</evidence>
<dbReference type="EMBL" id="WJBH02000008">
    <property type="protein sequence ID" value="KAI9553765.1"/>
    <property type="molecule type" value="Genomic_DNA"/>
</dbReference>